<organism evidence="2 3">
    <name type="scientific">Eucalyptus globulus</name>
    <name type="common">Tasmanian blue gum</name>
    <dbReference type="NCBI Taxonomy" id="34317"/>
    <lineage>
        <taxon>Eukaryota</taxon>
        <taxon>Viridiplantae</taxon>
        <taxon>Streptophyta</taxon>
        <taxon>Embryophyta</taxon>
        <taxon>Tracheophyta</taxon>
        <taxon>Spermatophyta</taxon>
        <taxon>Magnoliopsida</taxon>
        <taxon>eudicotyledons</taxon>
        <taxon>Gunneridae</taxon>
        <taxon>Pentapetalae</taxon>
        <taxon>rosids</taxon>
        <taxon>malvids</taxon>
        <taxon>Myrtales</taxon>
        <taxon>Myrtaceae</taxon>
        <taxon>Myrtoideae</taxon>
        <taxon>Eucalypteae</taxon>
        <taxon>Eucalyptus</taxon>
    </lineage>
</organism>
<accession>A0ABD3LND1</accession>
<dbReference type="AlphaFoldDB" id="A0ABD3LND1"/>
<feature type="region of interest" description="Disordered" evidence="1">
    <location>
        <begin position="1"/>
        <end position="116"/>
    </location>
</feature>
<evidence type="ECO:0000256" key="1">
    <source>
        <dbReference type="SAM" id="MobiDB-lite"/>
    </source>
</evidence>
<feature type="compositionally biased region" description="Basic and acidic residues" evidence="1">
    <location>
        <begin position="23"/>
        <end position="37"/>
    </location>
</feature>
<keyword evidence="3" id="KW-1185">Reference proteome</keyword>
<dbReference type="EMBL" id="JBJKBG010000001">
    <property type="protein sequence ID" value="KAL3753304.1"/>
    <property type="molecule type" value="Genomic_DNA"/>
</dbReference>
<comment type="caution">
    <text evidence="2">The sequence shown here is derived from an EMBL/GenBank/DDBJ whole genome shotgun (WGS) entry which is preliminary data.</text>
</comment>
<evidence type="ECO:0000313" key="2">
    <source>
        <dbReference type="EMBL" id="KAL3753304.1"/>
    </source>
</evidence>
<evidence type="ECO:0000313" key="3">
    <source>
        <dbReference type="Proteomes" id="UP001634007"/>
    </source>
</evidence>
<name>A0ABD3LND1_EUCGL</name>
<protein>
    <submittedName>
        <fullName evidence="2">Uncharacterized protein</fullName>
    </submittedName>
</protein>
<dbReference type="Proteomes" id="UP001634007">
    <property type="component" value="Unassembled WGS sequence"/>
</dbReference>
<sequence>MAKKNQPRQTPEPEGGKKYHARNATEAHPLIEPHGRAAEWISGSTSRWRQTRENSCDPDSEEERGNDSWGYGKRAGGGSEGRQGNRVGGRISSGAKEISFPRPGWTTMASGAKAGV</sequence>
<reference evidence="2 3" key="1">
    <citation type="submission" date="2024-11" db="EMBL/GenBank/DDBJ databases">
        <title>Chromosome-level genome assembly of Eucalyptus globulus Labill. provides insights into its genome evolution.</title>
        <authorList>
            <person name="Li X."/>
        </authorList>
    </citation>
    <scope>NUCLEOTIDE SEQUENCE [LARGE SCALE GENOMIC DNA]</scope>
    <source>
        <strain evidence="2">CL2024</strain>
        <tissue evidence="2">Fresh tender leaves</tissue>
    </source>
</reference>
<gene>
    <name evidence="2" type="ORF">ACJRO7_000663</name>
</gene>
<proteinExistence type="predicted"/>